<name>A0A699X5K4_TANCI</name>
<evidence type="ECO:0000313" key="2">
    <source>
        <dbReference type="EMBL" id="GFD55065.1"/>
    </source>
</evidence>
<sequence>VRPVRERAVQEVQPDRLQPAVRERGFDGQAAAGIPARAADRPGRRCRWHGPGAQDRRRRRRALEPGRRAGGRNRQRARIRGSGLRGAGSDLADHQ</sequence>
<feature type="non-terminal residue" evidence="2">
    <location>
        <position position="1"/>
    </location>
</feature>
<feature type="compositionally biased region" description="Basic residues" evidence="1">
    <location>
        <begin position="69"/>
        <end position="79"/>
    </location>
</feature>
<dbReference type="EMBL" id="BKCJ011813586">
    <property type="protein sequence ID" value="GFD55065.1"/>
    <property type="molecule type" value="Genomic_DNA"/>
</dbReference>
<proteinExistence type="predicted"/>
<accession>A0A699X5K4</accession>
<reference evidence="2" key="1">
    <citation type="journal article" date="2019" name="Sci. Rep.">
        <title>Draft genome of Tanacetum cinerariifolium, the natural source of mosquito coil.</title>
        <authorList>
            <person name="Yamashiro T."/>
            <person name="Shiraishi A."/>
            <person name="Satake H."/>
            <person name="Nakayama K."/>
        </authorList>
    </citation>
    <scope>NUCLEOTIDE SEQUENCE</scope>
</reference>
<protein>
    <submittedName>
        <fullName evidence="2">Uncharacterized protein</fullName>
    </submittedName>
</protein>
<comment type="caution">
    <text evidence="2">The sequence shown here is derived from an EMBL/GenBank/DDBJ whole genome shotgun (WGS) entry which is preliminary data.</text>
</comment>
<evidence type="ECO:0000256" key="1">
    <source>
        <dbReference type="SAM" id="MobiDB-lite"/>
    </source>
</evidence>
<organism evidence="2">
    <name type="scientific">Tanacetum cinerariifolium</name>
    <name type="common">Dalmatian daisy</name>
    <name type="synonym">Chrysanthemum cinerariifolium</name>
    <dbReference type="NCBI Taxonomy" id="118510"/>
    <lineage>
        <taxon>Eukaryota</taxon>
        <taxon>Viridiplantae</taxon>
        <taxon>Streptophyta</taxon>
        <taxon>Embryophyta</taxon>
        <taxon>Tracheophyta</taxon>
        <taxon>Spermatophyta</taxon>
        <taxon>Magnoliopsida</taxon>
        <taxon>eudicotyledons</taxon>
        <taxon>Gunneridae</taxon>
        <taxon>Pentapetalae</taxon>
        <taxon>asterids</taxon>
        <taxon>campanulids</taxon>
        <taxon>Asterales</taxon>
        <taxon>Asteraceae</taxon>
        <taxon>Asteroideae</taxon>
        <taxon>Anthemideae</taxon>
        <taxon>Anthemidinae</taxon>
        <taxon>Tanacetum</taxon>
    </lineage>
</organism>
<feature type="region of interest" description="Disordered" evidence="1">
    <location>
        <begin position="1"/>
        <end position="95"/>
    </location>
</feature>
<dbReference type="AlphaFoldDB" id="A0A699X5K4"/>
<gene>
    <name evidence="2" type="ORF">Tci_927034</name>
</gene>
<feature type="non-terminal residue" evidence="2">
    <location>
        <position position="95"/>
    </location>
</feature>